<evidence type="ECO:0000313" key="3">
    <source>
        <dbReference type="EMBL" id="QCX39493.1"/>
    </source>
</evidence>
<gene>
    <name evidence="3" type="ORF">FF125_13985</name>
</gene>
<dbReference type="KEGG" id="fbe:FF125_13985"/>
<keyword evidence="1" id="KW-0472">Membrane</keyword>
<feature type="transmembrane region" description="Helical" evidence="1">
    <location>
        <begin position="12"/>
        <end position="28"/>
    </location>
</feature>
<sequence length="317" mass="34631">MVKISRELKTGIIAVLTIALFVWGFNFIKGNNLFESGRKFYVEYENVQGLSVSAPVTINGLKVGVVDRIYFHPKKVGVLVVNFSLENDFAFTNNSIAEIYSPDFISGKSIKILPAFDGRNAVSGDTLKGNIEAGLLGAVNDQIAPLQAKVASFLTNADTLLIGVNAILNPKKQLEIKEAITSLNSILSTFKTASRSLDNMLAENGKVDSILTNATLASHNLVSLTDSLNQSQIKQTVQKLQGTITKFNGILTNIEDGNGSIGKLLKDEGLYNNLEAASKEMEELLFELKVNPKRFVHFSLFGKKAKAYTPEVEEIKQ</sequence>
<dbReference type="EMBL" id="CP040749">
    <property type="protein sequence ID" value="QCX39493.1"/>
    <property type="molecule type" value="Genomic_DNA"/>
</dbReference>
<dbReference type="PANTHER" id="PTHR33371">
    <property type="entry name" value="INTERMEMBRANE PHOSPHOLIPID TRANSPORT SYSTEM BINDING PROTEIN MLAD-RELATED"/>
    <property type="match status" value="1"/>
</dbReference>
<dbReference type="InterPro" id="IPR003399">
    <property type="entry name" value="Mce/MlaD"/>
</dbReference>
<protein>
    <submittedName>
        <fullName evidence="3">MCE family protein</fullName>
    </submittedName>
</protein>
<organism evidence="3 4">
    <name type="scientific">Aureibaculum algae</name>
    <dbReference type="NCBI Taxonomy" id="2584122"/>
    <lineage>
        <taxon>Bacteria</taxon>
        <taxon>Pseudomonadati</taxon>
        <taxon>Bacteroidota</taxon>
        <taxon>Flavobacteriia</taxon>
        <taxon>Flavobacteriales</taxon>
        <taxon>Flavobacteriaceae</taxon>
        <taxon>Aureibaculum</taxon>
    </lineage>
</organism>
<dbReference type="Proteomes" id="UP000306229">
    <property type="component" value="Chromosome"/>
</dbReference>
<evidence type="ECO:0000259" key="2">
    <source>
        <dbReference type="Pfam" id="PF02470"/>
    </source>
</evidence>
<name>A0A5B7TVZ7_9FLAO</name>
<keyword evidence="1" id="KW-1133">Transmembrane helix</keyword>
<keyword evidence="4" id="KW-1185">Reference proteome</keyword>
<reference evidence="3 4" key="1">
    <citation type="submission" date="2019-05" db="EMBL/GenBank/DDBJ databases">
        <title>Algicella ahnfeltiae gen. nov., sp. nov., a novel marine bacterium of the family Flavobacteriaceae isolated from a red alga.</title>
        <authorList>
            <person name="Nedashkovskaya O.I."/>
            <person name="Kukhlevskiy A.D."/>
            <person name="Kim S.-G."/>
            <person name="Zhukova N.V."/>
            <person name="Mikhailov V.V."/>
        </authorList>
    </citation>
    <scope>NUCLEOTIDE SEQUENCE [LARGE SCALE GENOMIC DNA]</scope>
    <source>
        <strain evidence="3 4">10Alg115</strain>
    </source>
</reference>
<evidence type="ECO:0000313" key="4">
    <source>
        <dbReference type="Proteomes" id="UP000306229"/>
    </source>
</evidence>
<proteinExistence type="predicted"/>
<feature type="domain" description="Mce/MlaD" evidence="2">
    <location>
        <begin position="37"/>
        <end position="114"/>
    </location>
</feature>
<dbReference type="OrthoDB" id="9769132at2"/>
<keyword evidence="1" id="KW-0812">Transmembrane</keyword>
<dbReference type="PANTHER" id="PTHR33371:SF4">
    <property type="entry name" value="INTERMEMBRANE PHOSPHOLIPID TRANSPORT SYSTEM BINDING PROTEIN MLAD"/>
    <property type="match status" value="1"/>
</dbReference>
<dbReference type="RefSeq" id="WP_138950345.1">
    <property type="nucleotide sequence ID" value="NZ_CP040749.1"/>
</dbReference>
<dbReference type="InterPro" id="IPR052336">
    <property type="entry name" value="MlaD_Phospholipid_Transporter"/>
</dbReference>
<dbReference type="Pfam" id="PF02470">
    <property type="entry name" value="MlaD"/>
    <property type="match status" value="1"/>
</dbReference>
<evidence type="ECO:0000256" key="1">
    <source>
        <dbReference type="SAM" id="Phobius"/>
    </source>
</evidence>
<dbReference type="AlphaFoldDB" id="A0A5B7TVZ7"/>
<accession>A0A5B7TVZ7</accession>